<dbReference type="Proteomes" id="UP001595999">
    <property type="component" value="Unassembled WGS sequence"/>
</dbReference>
<dbReference type="SUPFAM" id="SSF101478">
    <property type="entry name" value="ADP-ribosylglycohydrolase"/>
    <property type="match status" value="1"/>
</dbReference>
<organism evidence="3 4">
    <name type="scientific">Chromobacterium aquaticum</name>
    <dbReference type="NCBI Taxonomy" id="467180"/>
    <lineage>
        <taxon>Bacteria</taxon>
        <taxon>Pseudomonadati</taxon>
        <taxon>Pseudomonadota</taxon>
        <taxon>Betaproteobacteria</taxon>
        <taxon>Neisseriales</taxon>
        <taxon>Chromobacteriaceae</taxon>
        <taxon>Chromobacterium</taxon>
    </lineage>
</organism>
<keyword evidence="4" id="KW-1185">Reference proteome</keyword>
<comment type="similarity">
    <text evidence="1">Belongs to the ADP-ribosylglycohydrolase family.</text>
</comment>
<dbReference type="Gene3D" id="1.10.4080.10">
    <property type="entry name" value="ADP-ribosylation/Crystallin J1"/>
    <property type="match status" value="1"/>
</dbReference>
<proteinExistence type="inferred from homology"/>
<dbReference type="RefSeq" id="WP_378124629.1">
    <property type="nucleotide sequence ID" value="NZ_JBHSEK010000008.1"/>
</dbReference>
<name>A0ABV8ZV34_9NEIS</name>
<accession>A0ABV8ZV34</accession>
<dbReference type="InterPro" id="IPR050792">
    <property type="entry name" value="ADP-ribosylglycohydrolase"/>
</dbReference>
<dbReference type="EMBL" id="JBHSEK010000008">
    <property type="protein sequence ID" value="MFC4490686.1"/>
    <property type="molecule type" value="Genomic_DNA"/>
</dbReference>
<comment type="caution">
    <text evidence="3">The sequence shown here is derived from an EMBL/GenBank/DDBJ whole genome shotgun (WGS) entry which is preliminary data.</text>
</comment>
<keyword evidence="2" id="KW-0378">Hydrolase</keyword>
<gene>
    <name evidence="3" type="ORF">ACFO0R_13770</name>
</gene>
<dbReference type="Pfam" id="PF03747">
    <property type="entry name" value="ADP_ribosyl_GH"/>
    <property type="match status" value="1"/>
</dbReference>
<dbReference type="InterPro" id="IPR036705">
    <property type="entry name" value="Ribosyl_crysJ1_sf"/>
</dbReference>
<dbReference type="InterPro" id="IPR005502">
    <property type="entry name" value="Ribosyl_crysJ1"/>
</dbReference>
<sequence>MPIESLAAGAAASVFCDYPMRFKRYGLTTSSKGYSFILGALYGQAAGDAMGMPSELWPQQQVRRFFGWIDDFLPGPTENFAASEFAAGEFTDDTQQAIALMDALIAADGEVEPERIARNIIAWAEGIDAFNKNILGPSSKAALLAILSGQSIDTLGANGVTNGAAMRVAPLGCLLSSRDRQAFIRAVRLSCSPTHQSDIAVAGATAIAWAVSRAVEGAAWSDIKTELPAIADQAQLELVTTFSPLLSRRLAWGFEVAGRLRGQNDAAVVAELYHTLGAGMDTIESVPAALALVECAQGDPRHCAVLAANLGGDTDTIGAMATAVCGALRGVEAIPAAWRERIRQVNGVDFESYAQTLSALRFKG</sequence>
<evidence type="ECO:0000256" key="1">
    <source>
        <dbReference type="ARBA" id="ARBA00010702"/>
    </source>
</evidence>
<protein>
    <submittedName>
        <fullName evidence="3">ADP-ribosylglycohydrolase family protein</fullName>
    </submittedName>
</protein>
<evidence type="ECO:0000256" key="2">
    <source>
        <dbReference type="ARBA" id="ARBA00022801"/>
    </source>
</evidence>
<evidence type="ECO:0000313" key="4">
    <source>
        <dbReference type="Proteomes" id="UP001595999"/>
    </source>
</evidence>
<dbReference type="PANTHER" id="PTHR16222">
    <property type="entry name" value="ADP-RIBOSYLGLYCOHYDROLASE"/>
    <property type="match status" value="1"/>
</dbReference>
<reference evidence="4" key="1">
    <citation type="journal article" date="2019" name="Int. J. Syst. Evol. Microbiol.">
        <title>The Global Catalogue of Microorganisms (GCM) 10K type strain sequencing project: providing services to taxonomists for standard genome sequencing and annotation.</title>
        <authorList>
            <consortium name="The Broad Institute Genomics Platform"/>
            <consortium name="The Broad Institute Genome Sequencing Center for Infectious Disease"/>
            <person name="Wu L."/>
            <person name="Ma J."/>
        </authorList>
    </citation>
    <scope>NUCLEOTIDE SEQUENCE [LARGE SCALE GENOMIC DNA]</scope>
    <source>
        <strain evidence="4">CGMCC 4.7608</strain>
    </source>
</reference>
<dbReference type="PANTHER" id="PTHR16222:SF24">
    <property type="entry name" value="ADP-RIBOSYLHYDROLASE ARH3"/>
    <property type="match status" value="1"/>
</dbReference>
<evidence type="ECO:0000313" key="3">
    <source>
        <dbReference type="EMBL" id="MFC4490686.1"/>
    </source>
</evidence>